<keyword evidence="16" id="KW-1185">Reference proteome</keyword>
<evidence type="ECO:0000256" key="9">
    <source>
        <dbReference type="ARBA" id="ARBA00022840"/>
    </source>
</evidence>
<feature type="domain" description="CoA carboxyltransferase N-terminal" evidence="14">
    <location>
        <begin position="23"/>
        <end position="281"/>
    </location>
</feature>
<dbReference type="RefSeq" id="WP_189009183.1">
    <property type="nucleotide sequence ID" value="NZ_BMOD01000046.1"/>
</dbReference>
<keyword evidence="9 13" id="KW-0067">ATP-binding</keyword>
<dbReference type="PROSITE" id="PS50980">
    <property type="entry name" value="COA_CT_NTER"/>
    <property type="match status" value="1"/>
</dbReference>
<evidence type="ECO:0000256" key="3">
    <source>
        <dbReference type="ARBA" id="ARBA00022679"/>
    </source>
</evidence>
<feature type="zinc finger region" description="C4-type" evidence="13">
    <location>
        <begin position="27"/>
        <end position="49"/>
    </location>
</feature>
<dbReference type="NCBIfam" id="TIGR00515">
    <property type="entry name" value="accD"/>
    <property type="match status" value="1"/>
</dbReference>
<proteinExistence type="inferred from homology"/>
<comment type="catalytic activity">
    <reaction evidence="13">
        <text>N(6)-carboxybiotinyl-L-lysyl-[protein] + acetyl-CoA = N(6)-biotinyl-L-lysyl-[protein] + malonyl-CoA</text>
        <dbReference type="Rhea" id="RHEA:54728"/>
        <dbReference type="Rhea" id="RHEA-COMP:10505"/>
        <dbReference type="Rhea" id="RHEA-COMP:10506"/>
        <dbReference type="ChEBI" id="CHEBI:57288"/>
        <dbReference type="ChEBI" id="CHEBI:57384"/>
        <dbReference type="ChEBI" id="CHEBI:83144"/>
        <dbReference type="ChEBI" id="CHEBI:83145"/>
        <dbReference type="EC" id="2.1.3.15"/>
    </reaction>
</comment>
<reference evidence="16" key="1">
    <citation type="journal article" date="2019" name="Int. J. Syst. Evol. Microbiol.">
        <title>The Global Catalogue of Microorganisms (GCM) 10K type strain sequencing project: providing services to taxonomists for standard genome sequencing and annotation.</title>
        <authorList>
            <consortium name="The Broad Institute Genomics Platform"/>
            <consortium name="The Broad Institute Genome Sequencing Center for Infectious Disease"/>
            <person name="Wu L."/>
            <person name="Ma J."/>
        </authorList>
    </citation>
    <scope>NUCLEOTIDE SEQUENCE [LARGE SCALE GENOMIC DNA]</scope>
    <source>
        <strain evidence="16">JCM 14370</strain>
    </source>
</reference>
<feature type="binding site" evidence="13">
    <location>
        <position position="46"/>
    </location>
    <ligand>
        <name>Zn(2+)</name>
        <dbReference type="ChEBI" id="CHEBI:29105"/>
    </ligand>
</feature>
<keyword evidence="5 13" id="KW-0547">Nucleotide-binding</keyword>
<keyword evidence="3 13" id="KW-0808">Transferase</keyword>
<comment type="pathway">
    <text evidence="13">Lipid metabolism; malonyl-CoA biosynthesis; malonyl-CoA from acetyl-CoA: step 1/1.</text>
</comment>
<dbReference type="EC" id="2.1.3.15" evidence="13"/>
<evidence type="ECO:0000313" key="16">
    <source>
        <dbReference type="Proteomes" id="UP000632222"/>
    </source>
</evidence>
<keyword evidence="2 13" id="KW-0444">Lipid biosynthesis</keyword>
<dbReference type="EMBL" id="BMOD01000046">
    <property type="protein sequence ID" value="GGJ58882.1"/>
    <property type="molecule type" value="Genomic_DNA"/>
</dbReference>
<gene>
    <name evidence="13 15" type="primary">accD</name>
    <name evidence="15" type="ORF">GCM10008938_51180</name>
</gene>
<keyword evidence="8 13" id="KW-0862">Zinc</keyword>
<evidence type="ECO:0000256" key="5">
    <source>
        <dbReference type="ARBA" id="ARBA00022741"/>
    </source>
</evidence>
<dbReference type="InterPro" id="IPR041010">
    <property type="entry name" value="Znf-ACC"/>
</dbReference>
<evidence type="ECO:0000256" key="2">
    <source>
        <dbReference type="ARBA" id="ARBA00022516"/>
    </source>
</evidence>
<evidence type="ECO:0000256" key="12">
    <source>
        <dbReference type="ARBA" id="ARBA00025280"/>
    </source>
</evidence>
<dbReference type="PANTHER" id="PTHR42995">
    <property type="entry name" value="ACETYL-COENZYME A CARBOXYLASE CARBOXYL TRANSFERASE SUBUNIT BETA, CHLOROPLASTIC"/>
    <property type="match status" value="1"/>
</dbReference>
<evidence type="ECO:0000256" key="7">
    <source>
        <dbReference type="ARBA" id="ARBA00022832"/>
    </source>
</evidence>
<keyword evidence="6 13" id="KW-0863">Zinc-finger</keyword>
<dbReference type="PRINTS" id="PR01070">
    <property type="entry name" value="ACCCTRFRASEB"/>
</dbReference>
<keyword evidence="4 13" id="KW-0479">Metal-binding</keyword>
<evidence type="ECO:0000256" key="8">
    <source>
        <dbReference type="ARBA" id="ARBA00022833"/>
    </source>
</evidence>
<comment type="caution">
    <text evidence="15">The sequence shown here is derived from an EMBL/GenBank/DDBJ whole genome shotgun (WGS) entry which is preliminary data.</text>
</comment>
<dbReference type="GO" id="GO:0016740">
    <property type="term" value="F:transferase activity"/>
    <property type="evidence" value="ECO:0007669"/>
    <property type="project" value="UniProtKB-KW"/>
</dbReference>
<evidence type="ECO:0000259" key="14">
    <source>
        <dbReference type="PROSITE" id="PS50980"/>
    </source>
</evidence>
<organism evidence="15 16">
    <name type="scientific">Deinococcus roseus</name>
    <dbReference type="NCBI Taxonomy" id="392414"/>
    <lineage>
        <taxon>Bacteria</taxon>
        <taxon>Thermotogati</taxon>
        <taxon>Deinococcota</taxon>
        <taxon>Deinococci</taxon>
        <taxon>Deinococcales</taxon>
        <taxon>Deinococcaceae</taxon>
        <taxon>Deinococcus</taxon>
    </lineage>
</organism>
<evidence type="ECO:0000256" key="6">
    <source>
        <dbReference type="ARBA" id="ARBA00022771"/>
    </source>
</evidence>
<dbReference type="Proteomes" id="UP000632222">
    <property type="component" value="Unassembled WGS sequence"/>
</dbReference>
<evidence type="ECO:0000313" key="15">
    <source>
        <dbReference type="EMBL" id="GGJ58882.1"/>
    </source>
</evidence>
<dbReference type="InterPro" id="IPR034733">
    <property type="entry name" value="AcCoA_carboxyl_beta"/>
</dbReference>
<keyword evidence="11 13" id="KW-0275">Fatty acid biosynthesis</keyword>
<keyword evidence="7 13" id="KW-0276">Fatty acid metabolism</keyword>
<evidence type="ECO:0000256" key="1">
    <source>
        <dbReference type="ARBA" id="ARBA00004496"/>
    </source>
</evidence>
<keyword evidence="10 13" id="KW-0443">Lipid metabolism</keyword>
<feature type="binding site" evidence="13">
    <location>
        <position position="30"/>
    </location>
    <ligand>
        <name>Zn(2+)</name>
        <dbReference type="ChEBI" id="CHEBI:29105"/>
    </ligand>
</feature>
<dbReference type="InterPro" id="IPR000438">
    <property type="entry name" value="Acetyl_CoA_COase_Trfase_b_su"/>
</dbReference>
<dbReference type="PANTHER" id="PTHR42995:SF5">
    <property type="entry name" value="ACETYL-COENZYME A CARBOXYLASE CARBOXYL TRANSFERASE SUBUNIT BETA, CHLOROPLASTIC"/>
    <property type="match status" value="1"/>
</dbReference>
<feature type="binding site" evidence="13">
    <location>
        <position position="27"/>
    </location>
    <ligand>
        <name>Zn(2+)</name>
        <dbReference type="ChEBI" id="CHEBI:29105"/>
    </ligand>
</feature>
<evidence type="ECO:0000256" key="4">
    <source>
        <dbReference type="ARBA" id="ARBA00022723"/>
    </source>
</evidence>
<evidence type="ECO:0000256" key="11">
    <source>
        <dbReference type="ARBA" id="ARBA00023160"/>
    </source>
</evidence>
<comment type="cofactor">
    <cofactor evidence="13">
        <name>Zn(2+)</name>
        <dbReference type="ChEBI" id="CHEBI:29105"/>
    </cofactor>
    <text evidence="13">Binds 1 zinc ion per subunit.</text>
</comment>
<name>A0ABQ2DJP0_9DEIO</name>
<dbReference type="Pfam" id="PF17848">
    <property type="entry name" value="Zn_ribbon_ACC"/>
    <property type="match status" value="1"/>
</dbReference>
<accession>A0ABQ2DJP0</accession>
<keyword evidence="13" id="KW-0963">Cytoplasm</keyword>
<comment type="subcellular location">
    <subcellularLocation>
        <location evidence="1 13">Cytoplasm</location>
    </subcellularLocation>
</comment>
<dbReference type="InterPro" id="IPR029045">
    <property type="entry name" value="ClpP/crotonase-like_dom_sf"/>
</dbReference>
<protein>
    <recommendedName>
        <fullName evidence="13">Acetyl-coenzyme A carboxylase carboxyl transferase subunit beta</fullName>
        <shortName evidence="13">ACCase subunit beta</shortName>
        <shortName evidence="13">Acetyl-CoA carboxylase carboxyltransferase subunit beta</shortName>
        <ecNumber evidence="13">2.1.3.15</ecNumber>
    </recommendedName>
</protein>
<feature type="binding site" evidence="13">
    <location>
        <position position="49"/>
    </location>
    <ligand>
        <name>Zn(2+)</name>
        <dbReference type="ChEBI" id="CHEBI:29105"/>
    </ligand>
</feature>
<dbReference type="Pfam" id="PF01039">
    <property type="entry name" value="Carboxyl_trans"/>
    <property type="match status" value="1"/>
</dbReference>
<dbReference type="HAMAP" id="MF_01395">
    <property type="entry name" value="AcetylCoA_CT_beta"/>
    <property type="match status" value="1"/>
</dbReference>
<evidence type="ECO:0000256" key="13">
    <source>
        <dbReference type="HAMAP-Rule" id="MF_01395"/>
    </source>
</evidence>
<comment type="similarity">
    <text evidence="13">Belongs to the AccD/PCCB family.</text>
</comment>
<comment type="function">
    <text evidence="12 13">Component of the acetyl coenzyme A carboxylase (ACC) complex. Biotin carboxylase (BC) catalyzes the carboxylation of biotin on its carrier protein (BCCP) and then the CO(2) group is transferred by the transcarboxylase to acetyl-CoA to form malonyl-CoA.</text>
</comment>
<dbReference type="Gene3D" id="3.90.226.10">
    <property type="entry name" value="2-enoyl-CoA Hydratase, Chain A, domain 1"/>
    <property type="match status" value="1"/>
</dbReference>
<dbReference type="InterPro" id="IPR011762">
    <property type="entry name" value="COA_CT_N"/>
</dbReference>
<comment type="subunit">
    <text evidence="13">Acetyl-CoA carboxylase is a heterohexamer composed of biotin carboxyl carrier protein (AccB), biotin carboxylase (AccC) and two subunits each of ACCase subunit alpha (AccA) and ACCase subunit beta (AccD).</text>
</comment>
<dbReference type="SUPFAM" id="SSF52096">
    <property type="entry name" value="ClpP/crotonase"/>
    <property type="match status" value="1"/>
</dbReference>
<evidence type="ECO:0000256" key="10">
    <source>
        <dbReference type="ARBA" id="ARBA00023098"/>
    </source>
</evidence>
<sequence length="281" mass="31257">MALNKFFQRKRPQATQTDDIPDLWSKCQHCGTQIYNREFDQNLRVCPKCGFHHRIPVMKRLEFLLDEGSFQQKSGHIYPKDPLNFVDTETYQDRLNRTQKKVGRPDAIVWGQGSIEGTDLSVVVMDFEFSGGSMGSVVGEEIARAAEFAAEHHQPLLIIAASGGARMQESALSLMQLAKTTVALQKLAEKGLPYFSLLTDPTTGGVTASFATIADVILAEPGALIGFAGPRVIQQTIRQNLPEGFQRAEFLEKHGMIDSVVDRRKQREVFKTLFTHFGGAS</sequence>